<evidence type="ECO:0000313" key="2">
    <source>
        <dbReference type="EMBL" id="CAI6362851.1"/>
    </source>
</evidence>
<evidence type="ECO:0000259" key="1">
    <source>
        <dbReference type="PROSITE" id="PS51154"/>
    </source>
</evidence>
<dbReference type="EMBL" id="CARXXK010000003">
    <property type="protein sequence ID" value="CAI6362851.1"/>
    <property type="molecule type" value="Genomic_DNA"/>
</dbReference>
<gene>
    <name evidence="2" type="ORF">MEUPH1_LOCUS17881</name>
</gene>
<dbReference type="InterPro" id="IPR002589">
    <property type="entry name" value="Macro_dom"/>
</dbReference>
<dbReference type="PANTHER" id="PTHR12521:SF0">
    <property type="entry name" value="ADP-RIBOSE GLYCOHYDROLASE OARD1"/>
    <property type="match status" value="1"/>
</dbReference>
<keyword evidence="3" id="KW-1185">Reference proteome</keyword>
<dbReference type="PANTHER" id="PTHR12521">
    <property type="entry name" value="PROTEIN C6ORF130"/>
    <property type="match status" value="1"/>
</dbReference>
<accession>A0AAV0X4A4</accession>
<dbReference type="SUPFAM" id="SSF52949">
    <property type="entry name" value="Macro domain-like"/>
    <property type="match status" value="1"/>
</dbReference>
<name>A0AAV0X4A4_9HEMI</name>
<organism evidence="2 3">
    <name type="scientific">Macrosiphum euphorbiae</name>
    <name type="common">potato aphid</name>
    <dbReference type="NCBI Taxonomy" id="13131"/>
    <lineage>
        <taxon>Eukaryota</taxon>
        <taxon>Metazoa</taxon>
        <taxon>Ecdysozoa</taxon>
        <taxon>Arthropoda</taxon>
        <taxon>Hexapoda</taxon>
        <taxon>Insecta</taxon>
        <taxon>Pterygota</taxon>
        <taxon>Neoptera</taxon>
        <taxon>Paraneoptera</taxon>
        <taxon>Hemiptera</taxon>
        <taxon>Sternorrhyncha</taxon>
        <taxon>Aphidomorpha</taxon>
        <taxon>Aphidoidea</taxon>
        <taxon>Aphididae</taxon>
        <taxon>Macrosiphini</taxon>
        <taxon>Macrosiphum</taxon>
    </lineage>
</organism>
<proteinExistence type="predicted"/>
<dbReference type="CDD" id="cd02901">
    <property type="entry name" value="Macro_Poa1p-like"/>
    <property type="match status" value="1"/>
</dbReference>
<dbReference type="Proteomes" id="UP001160148">
    <property type="component" value="Unassembled WGS sequence"/>
</dbReference>
<dbReference type="AlphaFoldDB" id="A0AAV0X4A4"/>
<dbReference type="GO" id="GO:0140291">
    <property type="term" value="P:peptidyl-glutamate ADP-deribosylation"/>
    <property type="evidence" value="ECO:0007669"/>
    <property type="project" value="TreeGrafter"/>
</dbReference>
<protein>
    <recommendedName>
        <fullName evidence="1">Macro domain-containing protein</fullName>
    </recommendedName>
</protein>
<evidence type="ECO:0000313" key="3">
    <source>
        <dbReference type="Proteomes" id="UP001160148"/>
    </source>
</evidence>
<reference evidence="2 3" key="1">
    <citation type="submission" date="2023-01" db="EMBL/GenBank/DDBJ databases">
        <authorList>
            <person name="Whitehead M."/>
        </authorList>
    </citation>
    <scope>NUCLEOTIDE SEQUENCE [LARGE SCALE GENOMIC DNA]</scope>
</reference>
<dbReference type="InterPro" id="IPR043472">
    <property type="entry name" value="Macro_dom-like"/>
</dbReference>
<feature type="domain" description="Macro" evidence="1">
    <location>
        <begin position="1"/>
        <end position="159"/>
    </location>
</feature>
<comment type="caution">
    <text evidence="2">The sequence shown here is derived from an EMBL/GenBank/DDBJ whole genome shotgun (WGS) entry which is preliminary data.</text>
</comment>
<sequence length="321" mass="37472">MELKSDIDQHNVIEEVNKFLFDMPEEYSLGHCVAKDMRMSAGIAIYFKTHFGRVGELMDQRPKVGSVAYLKHNDRFIYYLITKEYSNAKPSYNSITGAITKLRDLIVQHNVKQLAIPRIGCGLDKLDWSIVKGIIEKLFKNVGCTIKICHFTHNLSKESELGRVEHPSTFQVYKSIKDIEKREFEKLNIILISRKTTLPVYWDQHFQSVNEKYCFKSQYYKDYQEDLEVGQCLCYSTTEACIFVIITNKNTTDHFSYQNFEKGLVKIKMLIKNDQWHPTFIIHRQTDYTEDLINKKVVSLICSVFLELTPCLVLQLVSSNY</sequence>
<dbReference type="Gene3D" id="3.40.220.10">
    <property type="entry name" value="Leucine Aminopeptidase, subunit E, domain 1"/>
    <property type="match status" value="1"/>
</dbReference>
<dbReference type="InterPro" id="IPR050892">
    <property type="entry name" value="ADP-ribose_metab_enzymes"/>
</dbReference>
<dbReference type="PROSITE" id="PS51154">
    <property type="entry name" value="MACRO"/>
    <property type="match status" value="1"/>
</dbReference>